<dbReference type="Pfam" id="PF02518">
    <property type="entry name" value="HATPase_c"/>
    <property type="match status" value="1"/>
</dbReference>
<evidence type="ECO:0000256" key="8">
    <source>
        <dbReference type="ARBA" id="ARBA00022777"/>
    </source>
</evidence>
<dbReference type="CDD" id="cd01987">
    <property type="entry name" value="USP_KdpD-like"/>
    <property type="match status" value="1"/>
</dbReference>
<dbReference type="InterPro" id="IPR003852">
    <property type="entry name" value="Sig_transdc_His_kinase_KdpD_N"/>
</dbReference>
<dbReference type="SUPFAM" id="SSF52540">
    <property type="entry name" value="P-loop containing nucleoside triphosphate hydrolases"/>
    <property type="match status" value="1"/>
</dbReference>
<proteinExistence type="predicted"/>
<dbReference type="GO" id="GO:0005737">
    <property type="term" value="C:cytoplasm"/>
    <property type="evidence" value="ECO:0007669"/>
    <property type="project" value="UniProtKB-ARBA"/>
</dbReference>
<dbReference type="Gene3D" id="3.30.450.40">
    <property type="match status" value="1"/>
</dbReference>
<evidence type="ECO:0000313" key="16">
    <source>
        <dbReference type="EMBL" id="KYZ75704.1"/>
    </source>
</evidence>
<keyword evidence="7" id="KW-0547">Nucleotide-binding</keyword>
<evidence type="ECO:0000256" key="7">
    <source>
        <dbReference type="ARBA" id="ARBA00022741"/>
    </source>
</evidence>
<feature type="transmembrane region" description="Helical" evidence="14">
    <location>
        <begin position="397"/>
        <end position="415"/>
    </location>
</feature>
<dbReference type="STRING" id="1794912.AXX12_10870"/>
<dbReference type="InterPro" id="IPR003594">
    <property type="entry name" value="HATPase_dom"/>
</dbReference>
<feature type="transmembrane region" description="Helical" evidence="14">
    <location>
        <begin position="470"/>
        <end position="487"/>
    </location>
</feature>
<feature type="transmembrane region" description="Helical" evidence="14">
    <location>
        <begin position="421"/>
        <end position="438"/>
    </location>
</feature>
<keyword evidence="12 14" id="KW-0472">Membrane</keyword>
<dbReference type="SUPFAM" id="SSF55874">
    <property type="entry name" value="ATPase domain of HSP90 chaperone/DNA topoisomerase II/histidine kinase"/>
    <property type="match status" value="1"/>
</dbReference>
<dbReference type="InterPro" id="IPR014729">
    <property type="entry name" value="Rossmann-like_a/b/a_fold"/>
</dbReference>
<dbReference type="InterPro" id="IPR003018">
    <property type="entry name" value="GAF"/>
</dbReference>
<keyword evidence="11" id="KW-0902">Two-component regulatory system</keyword>
<dbReference type="Gene3D" id="1.20.120.620">
    <property type="entry name" value="Backbone structure of the membrane domain of e. Coli histidine kinase receptor kdpd"/>
    <property type="match status" value="1"/>
</dbReference>
<evidence type="ECO:0000256" key="10">
    <source>
        <dbReference type="ARBA" id="ARBA00022989"/>
    </source>
</evidence>
<dbReference type="InterPro" id="IPR003661">
    <property type="entry name" value="HisK_dim/P_dom"/>
</dbReference>
<protein>
    <recommendedName>
        <fullName evidence="3">histidine kinase</fullName>
        <ecNumber evidence="3">2.7.13.3</ecNumber>
    </recommendedName>
</protein>
<keyword evidence="5" id="KW-0808">Transferase</keyword>
<dbReference type="InterPro" id="IPR006016">
    <property type="entry name" value="UspA"/>
</dbReference>
<dbReference type="PANTHER" id="PTHR45569:SF1">
    <property type="entry name" value="SENSOR PROTEIN KDPD"/>
    <property type="match status" value="1"/>
</dbReference>
<dbReference type="PANTHER" id="PTHR45569">
    <property type="entry name" value="SENSOR PROTEIN KDPD"/>
    <property type="match status" value="1"/>
</dbReference>
<dbReference type="GO" id="GO:0005524">
    <property type="term" value="F:ATP binding"/>
    <property type="evidence" value="ECO:0007669"/>
    <property type="project" value="UniProtKB-KW"/>
</dbReference>
<dbReference type="FunFam" id="3.40.50.300:FF:000483">
    <property type="entry name" value="Sensor histidine kinase KdpD"/>
    <property type="match status" value="1"/>
</dbReference>
<evidence type="ECO:0000256" key="9">
    <source>
        <dbReference type="ARBA" id="ARBA00022840"/>
    </source>
</evidence>
<evidence type="ECO:0000256" key="1">
    <source>
        <dbReference type="ARBA" id="ARBA00000085"/>
    </source>
</evidence>
<dbReference type="GO" id="GO:0000155">
    <property type="term" value="F:phosphorelay sensor kinase activity"/>
    <property type="evidence" value="ECO:0007669"/>
    <property type="project" value="InterPro"/>
</dbReference>
<dbReference type="PRINTS" id="PR00344">
    <property type="entry name" value="BCTRLSENSOR"/>
</dbReference>
<dbReference type="PROSITE" id="PS50109">
    <property type="entry name" value="HIS_KIN"/>
    <property type="match status" value="1"/>
</dbReference>
<dbReference type="GO" id="GO:0005886">
    <property type="term" value="C:plasma membrane"/>
    <property type="evidence" value="ECO:0007669"/>
    <property type="project" value="TreeGrafter"/>
</dbReference>
<keyword evidence="4" id="KW-0597">Phosphoprotein</keyword>
<dbReference type="CDD" id="cd00082">
    <property type="entry name" value="HisKA"/>
    <property type="match status" value="1"/>
</dbReference>
<reference evidence="16 17" key="1">
    <citation type="submission" date="2016-02" db="EMBL/GenBank/DDBJ databases">
        <title>Anaerosporomusa subterraneum gen. nov., sp. nov., a spore-forming obligate anaerobe isolated from saprolite.</title>
        <authorList>
            <person name="Choi J.K."/>
            <person name="Shah M."/>
            <person name="Yee N."/>
        </authorList>
    </citation>
    <scope>NUCLEOTIDE SEQUENCE [LARGE SCALE GENOMIC DNA]</scope>
    <source>
        <strain evidence="16 17">RU4</strain>
    </source>
</reference>
<keyword evidence="10 14" id="KW-1133">Transmembrane helix</keyword>
<sequence>MINNDNQPPEEQTGLEEKGKLTVFLGAAPGVGKTYKMLETARQRQEEGADVIIGWVETHDIPSVEQLAAALPRIPVKSCIHQGRLVREMDVDAILERKPELVLIDDIAHTNIPGSRHVRRFQDVQELLKAGIDIYTTVSIQHIESLNDIVAQITGITVKETVPDYILEQADSLQLIDIPPNELLKRIKEGKAYAGEQREQELKQFFRSGNITALRELALRFTANSVDEELEQYMKRHRINGPWPAASRIMVCVSASPFSSQLIRAAHRLSVGLHSEFIAVHVEASTHNSTDDEQRVRLARNLRLAEELGATTLTVVGCDLPNELIKVAKAHNVTAIVVGKPRHSWLQELLHGSLVEQLIRLSGGINVYVIQASAETKKSPKVVTKLPAEEQSNWKNYLGGLLMAGLVSVVSWFFAEELQPVNIALLYLMPVLLSAVWWGRWPSYVTAFLSVLLFDFLFVPPIFTFTVADIPYAWSFLIFLLVSYFIGGRTELLRVQAKTAYHRERITRALYEFSRKIASTSDSTSIAERLATHAAETFGRQTLVLLPDNEAKLSVRGGFEPEQGRSEADAKELPINESVVAQWAFEQGQVAGCSTDTFSEMQYIHVPLLSRGNAVGVMSIRILGMQITPEEQRCIDAWAGLAAISVERVKLTEAAREAAMLVEADKLHTALFNSISHELRTPLSSISGSVSTLLESGAMYNREQQTELLETIQEGASRMERIVINLLDSARLESGMLTLKKDWCDIEDLIGTTIRRFGKKNTDHIIEVDVSPDLPLIQADFVLLEQVLLNLLDNAKKYSPTDSVITIAAKQEADSIVMSVQDQGAGIPNDELVRVFDKFFRVRQDRQIPGTGLGLSICKGIVEAHRGRIWAENRPDGGTDLYISLPTCKYAPIMEAEDEAK</sequence>
<dbReference type="CDD" id="cd00075">
    <property type="entry name" value="HATPase"/>
    <property type="match status" value="1"/>
</dbReference>
<evidence type="ECO:0000256" key="3">
    <source>
        <dbReference type="ARBA" id="ARBA00012438"/>
    </source>
</evidence>
<dbReference type="AlphaFoldDB" id="A0A154BP04"/>
<dbReference type="InterPro" id="IPR036097">
    <property type="entry name" value="HisK_dim/P_sf"/>
</dbReference>
<keyword evidence="9" id="KW-0067">ATP-binding</keyword>
<evidence type="ECO:0000256" key="14">
    <source>
        <dbReference type="SAM" id="Phobius"/>
    </source>
</evidence>
<dbReference type="SMART" id="SM00388">
    <property type="entry name" value="HisKA"/>
    <property type="match status" value="1"/>
</dbReference>
<evidence type="ECO:0000256" key="12">
    <source>
        <dbReference type="ARBA" id="ARBA00023136"/>
    </source>
</evidence>
<dbReference type="SUPFAM" id="SSF47384">
    <property type="entry name" value="Homodimeric domain of signal transducing histidine kinase"/>
    <property type="match status" value="1"/>
</dbReference>
<evidence type="ECO:0000256" key="2">
    <source>
        <dbReference type="ARBA" id="ARBA00004141"/>
    </source>
</evidence>
<keyword evidence="8 16" id="KW-0418">Kinase</keyword>
<dbReference type="FunFam" id="3.30.565.10:FF:000042">
    <property type="entry name" value="Two-component sensor histidine kinase KdpD"/>
    <property type="match status" value="1"/>
</dbReference>
<organism evidence="16 17">
    <name type="scientific">Anaerosporomusa subterranea</name>
    <dbReference type="NCBI Taxonomy" id="1794912"/>
    <lineage>
        <taxon>Bacteria</taxon>
        <taxon>Bacillati</taxon>
        <taxon>Bacillota</taxon>
        <taxon>Negativicutes</taxon>
        <taxon>Acetonemataceae</taxon>
        <taxon>Anaerosporomusa</taxon>
    </lineage>
</organism>
<dbReference type="Gene3D" id="3.40.50.620">
    <property type="entry name" value="HUPs"/>
    <property type="match status" value="1"/>
</dbReference>
<dbReference type="InterPro" id="IPR005467">
    <property type="entry name" value="His_kinase_dom"/>
</dbReference>
<dbReference type="OrthoDB" id="9806130at2"/>
<dbReference type="SUPFAM" id="SSF55781">
    <property type="entry name" value="GAF domain-like"/>
    <property type="match status" value="1"/>
</dbReference>
<dbReference type="Pfam" id="PF13492">
    <property type="entry name" value="GAF_3"/>
    <property type="match status" value="1"/>
</dbReference>
<dbReference type="RefSeq" id="WP_066243353.1">
    <property type="nucleotide sequence ID" value="NZ_LSGP01000020.1"/>
</dbReference>
<dbReference type="EC" id="2.7.13.3" evidence="3"/>
<comment type="catalytic activity">
    <reaction evidence="1">
        <text>ATP + protein L-histidine = ADP + protein N-phospho-L-histidine.</text>
        <dbReference type="EC" id="2.7.13.3"/>
    </reaction>
</comment>
<dbReference type="InterPro" id="IPR036890">
    <property type="entry name" value="HATPase_C_sf"/>
</dbReference>
<evidence type="ECO:0000256" key="6">
    <source>
        <dbReference type="ARBA" id="ARBA00022692"/>
    </source>
</evidence>
<dbReference type="Proteomes" id="UP000076268">
    <property type="component" value="Unassembled WGS sequence"/>
</dbReference>
<keyword evidence="6 14" id="KW-0812">Transmembrane</keyword>
<dbReference type="InterPro" id="IPR004358">
    <property type="entry name" value="Sig_transdc_His_kin-like_C"/>
</dbReference>
<dbReference type="Gene3D" id="3.30.565.10">
    <property type="entry name" value="Histidine kinase-like ATPase, C-terminal domain"/>
    <property type="match status" value="1"/>
</dbReference>
<evidence type="ECO:0000256" key="5">
    <source>
        <dbReference type="ARBA" id="ARBA00022679"/>
    </source>
</evidence>
<dbReference type="InterPro" id="IPR029016">
    <property type="entry name" value="GAF-like_dom_sf"/>
</dbReference>
<dbReference type="Pfam" id="PF02702">
    <property type="entry name" value="KdpD"/>
    <property type="match status" value="1"/>
</dbReference>
<name>A0A154BP04_ANASB</name>
<comment type="subcellular location">
    <subcellularLocation>
        <location evidence="2">Membrane</location>
        <topology evidence="2">Multi-pass membrane protein</topology>
    </subcellularLocation>
</comment>
<dbReference type="InterPro" id="IPR027417">
    <property type="entry name" value="P-loop_NTPase"/>
</dbReference>
<dbReference type="SMART" id="SM00387">
    <property type="entry name" value="HATPase_c"/>
    <property type="match status" value="1"/>
</dbReference>
<dbReference type="InterPro" id="IPR025201">
    <property type="entry name" value="KdpD_TM"/>
</dbReference>
<dbReference type="EMBL" id="LSGP01000020">
    <property type="protein sequence ID" value="KYZ75704.1"/>
    <property type="molecule type" value="Genomic_DNA"/>
</dbReference>
<evidence type="ECO:0000256" key="13">
    <source>
        <dbReference type="ARBA" id="ARBA00057300"/>
    </source>
</evidence>
<evidence type="ECO:0000259" key="15">
    <source>
        <dbReference type="PROSITE" id="PS50109"/>
    </source>
</evidence>
<accession>A0A154BP04</accession>
<dbReference type="InterPro" id="IPR038318">
    <property type="entry name" value="KdpD_sf"/>
</dbReference>
<comment type="caution">
    <text evidence="16">The sequence shown here is derived from an EMBL/GenBank/DDBJ whole genome shotgun (WGS) entry which is preliminary data.</text>
</comment>
<dbReference type="GO" id="GO:0042802">
    <property type="term" value="F:identical protein binding"/>
    <property type="evidence" value="ECO:0007669"/>
    <property type="project" value="UniProtKB-ARBA"/>
</dbReference>
<dbReference type="Pfam" id="PF00582">
    <property type="entry name" value="Usp"/>
    <property type="match status" value="1"/>
</dbReference>
<keyword evidence="17" id="KW-1185">Reference proteome</keyword>
<evidence type="ECO:0000256" key="11">
    <source>
        <dbReference type="ARBA" id="ARBA00023012"/>
    </source>
</evidence>
<evidence type="ECO:0000256" key="4">
    <source>
        <dbReference type="ARBA" id="ARBA00022553"/>
    </source>
</evidence>
<comment type="function">
    <text evidence="13">Member of the two-component regulatory system KdpD/KdpE involved in the regulation of the kdp operon. KdpD may function as a membrane-associated protein kinase that phosphorylates KdpE in response to environmental signals.</text>
</comment>
<dbReference type="Gene3D" id="1.10.287.130">
    <property type="match status" value="1"/>
</dbReference>
<feature type="domain" description="Histidine kinase" evidence="15">
    <location>
        <begin position="674"/>
        <end position="889"/>
    </location>
</feature>
<evidence type="ECO:0000313" key="17">
    <source>
        <dbReference type="Proteomes" id="UP000076268"/>
    </source>
</evidence>
<dbReference type="Gene3D" id="3.40.50.300">
    <property type="entry name" value="P-loop containing nucleotide triphosphate hydrolases"/>
    <property type="match status" value="1"/>
</dbReference>
<dbReference type="SUPFAM" id="SSF52402">
    <property type="entry name" value="Adenine nucleotide alpha hydrolases-like"/>
    <property type="match status" value="1"/>
</dbReference>
<dbReference type="InterPro" id="IPR052023">
    <property type="entry name" value="Histidine_kinase_KdpD"/>
</dbReference>
<feature type="transmembrane region" description="Helical" evidence="14">
    <location>
        <begin position="445"/>
        <end position="464"/>
    </location>
</feature>
<gene>
    <name evidence="16" type="ORF">AXX12_10870</name>
</gene>
<dbReference type="Pfam" id="PF13493">
    <property type="entry name" value="DUF4118"/>
    <property type="match status" value="1"/>
</dbReference>
<dbReference type="Pfam" id="PF00512">
    <property type="entry name" value="HisKA"/>
    <property type="match status" value="1"/>
</dbReference>